<dbReference type="OrthoDB" id="7777901at2"/>
<proteinExistence type="predicted"/>
<accession>A0A4U0Q6L7</accession>
<gene>
    <name evidence="1" type="ORF">FA740_19245</name>
</gene>
<evidence type="ECO:0000313" key="1">
    <source>
        <dbReference type="EMBL" id="TJZ76877.1"/>
    </source>
</evidence>
<dbReference type="Proteomes" id="UP000306223">
    <property type="component" value="Unassembled WGS sequence"/>
</dbReference>
<keyword evidence="2" id="KW-1185">Reference proteome</keyword>
<protein>
    <submittedName>
        <fullName evidence="1">Uncharacterized protein</fullName>
    </submittedName>
</protein>
<organism evidence="1 2">
    <name type="scientific">Paracoccus hibiscisoli</name>
    <dbReference type="NCBI Taxonomy" id="2023261"/>
    <lineage>
        <taxon>Bacteria</taxon>
        <taxon>Pseudomonadati</taxon>
        <taxon>Pseudomonadota</taxon>
        <taxon>Alphaproteobacteria</taxon>
        <taxon>Rhodobacterales</taxon>
        <taxon>Paracoccaceae</taxon>
        <taxon>Paracoccus</taxon>
    </lineage>
</organism>
<name>A0A4U0Q6L7_9RHOB</name>
<dbReference type="RefSeq" id="WP_136858404.1">
    <property type="nucleotide sequence ID" value="NZ_SUNH01000075.1"/>
</dbReference>
<dbReference type="EMBL" id="SUNH01000075">
    <property type="protein sequence ID" value="TJZ76877.1"/>
    <property type="molecule type" value="Genomic_DNA"/>
</dbReference>
<sequence length="112" mass="12424">MIDETELHGLLARAPGNLPATEPLDVHCLRFRVGDRSLFPAFQFDPVDRRVLPGLDRIIAAARASGLSKVRLLNWLMRTHLDFETTPAAALPAHPDDVLAAPLRELEPQERG</sequence>
<reference evidence="1 2" key="1">
    <citation type="submission" date="2019-04" db="EMBL/GenBank/DDBJ databases">
        <authorList>
            <person name="Li J."/>
        </authorList>
    </citation>
    <scope>NUCLEOTIDE SEQUENCE [LARGE SCALE GENOMIC DNA]</scope>
    <source>
        <strain evidence="1 2">CCTCC AB2016182</strain>
    </source>
</reference>
<evidence type="ECO:0000313" key="2">
    <source>
        <dbReference type="Proteomes" id="UP000306223"/>
    </source>
</evidence>
<dbReference type="AlphaFoldDB" id="A0A4U0Q6L7"/>
<comment type="caution">
    <text evidence="1">The sequence shown here is derived from an EMBL/GenBank/DDBJ whole genome shotgun (WGS) entry which is preliminary data.</text>
</comment>